<comment type="subcellular location">
    <subcellularLocation>
        <location evidence="1">Membrane</location>
        <topology evidence="1">Multi-pass membrane protein</topology>
    </subcellularLocation>
</comment>
<feature type="transmembrane region" description="Helical" evidence="6">
    <location>
        <begin position="863"/>
        <end position="885"/>
    </location>
</feature>
<gene>
    <name evidence="7" type="ORF">CVT24_013023</name>
</gene>
<dbReference type="InterPro" id="IPR036259">
    <property type="entry name" value="MFS_trans_sf"/>
</dbReference>
<feature type="transmembrane region" description="Helical" evidence="6">
    <location>
        <begin position="664"/>
        <end position="683"/>
    </location>
</feature>
<dbReference type="InterPro" id="IPR011701">
    <property type="entry name" value="MFS"/>
</dbReference>
<reference evidence="7 8" key="1">
    <citation type="journal article" date="2018" name="Evol. Lett.">
        <title>Horizontal gene cluster transfer increased hallucinogenic mushroom diversity.</title>
        <authorList>
            <person name="Reynolds H.T."/>
            <person name="Vijayakumar V."/>
            <person name="Gluck-Thaler E."/>
            <person name="Korotkin H.B."/>
            <person name="Matheny P.B."/>
            <person name="Slot J.C."/>
        </authorList>
    </citation>
    <scope>NUCLEOTIDE SEQUENCE [LARGE SCALE GENOMIC DNA]</scope>
    <source>
        <strain evidence="7 8">2629</strain>
    </source>
</reference>
<feature type="region of interest" description="Disordered" evidence="5">
    <location>
        <begin position="726"/>
        <end position="746"/>
    </location>
</feature>
<feature type="non-terminal residue" evidence="7">
    <location>
        <position position="926"/>
    </location>
</feature>
<name>A0A409WAC9_9AGAR</name>
<dbReference type="OrthoDB" id="3026777at2759"/>
<accession>A0A409WAC9</accession>
<dbReference type="Gene3D" id="1.20.1250.20">
    <property type="entry name" value="MFS general substrate transporter like domains"/>
    <property type="match status" value="1"/>
</dbReference>
<evidence type="ECO:0000256" key="5">
    <source>
        <dbReference type="SAM" id="MobiDB-lite"/>
    </source>
</evidence>
<keyword evidence="2 6" id="KW-0812">Transmembrane</keyword>
<organism evidence="7 8">
    <name type="scientific">Panaeolus cyanescens</name>
    <dbReference type="NCBI Taxonomy" id="181874"/>
    <lineage>
        <taxon>Eukaryota</taxon>
        <taxon>Fungi</taxon>
        <taxon>Dikarya</taxon>
        <taxon>Basidiomycota</taxon>
        <taxon>Agaricomycotina</taxon>
        <taxon>Agaricomycetes</taxon>
        <taxon>Agaricomycetidae</taxon>
        <taxon>Agaricales</taxon>
        <taxon>Agaricineae</taxon>
        <taxon>Galeropsidaceae</taxon>
        <taxon>Panaeolus</taxon>
    </lineage>
</organism>
<protein>
    <recommendedName>
        <fullName evidence="9">Major facilitator superfamily (MFS) profile domain-containing protein</fullName>
    </recommendedName>
</protein>
<feature type="transmembrane region" description="Helical" evidence="6">
    <location>
        <begin position="351"/>
        <end position="370"/>
    </location>
</feature>
<evidence type="ECO:0000256" key="1">
    <source>
        <dbReference type="ARBA" id="ARBA00004141"/>
    </source>
</evidence>
<dbReference type="Proteomes" id="UP000284842">
    <property type="component" value="Unassembled WGS sequence"/>
</dbReference>
<feature type="region of interest" description="Disordered" evidence="5">
    <location>
        <begin position="526"/>
        <end position="550"/>
    </location>
</feature>
<dbReference type="GO" id="GO:0016020">
    <property type="term" value="C:membrane"/>
    <property type="evidence" value="ECO:0007669"/>
    <property type="project" value="UniProtKB-SubCell"/>
</dbReference>
<keyword evidence="8" id="KW-1185">Reference proteome</keyword>
<proteinExistence type="predicted"/>
<dbReference type="GO" id="GO:0022857">
    <property type="term" value="F:transmembrane transporter activity"/>
    <property type="evidence" value="ECO:0007669"/>
    <property type="project" value="InterPro"/>
</dbReference>
<feature type="region of interest" description="Disordered" evidence="5">
    <location>
        <begin position="1"/>
        <end position="22"/>
    </location>
</feature>
<evidence type="ECO:0000313" key="8">
    <source>
        <dbReference type="Proteomes" id="UP000284842"/>
    </source>
</evidence>
<dbReference type="FunCoup" id="A0A409WAC9">
    <property type="interactions" value="21"/>
</dbReference>
<feature type="transmembrane region" description="Helical" evidence="6">
    <location>
        <begin position="495"/>
        <end position="516"/>
    </location>
</feature>
<feature type="transmembrane region" description="Helical" evidence="6">
    <location>
        <begin position="897"/>
        <end position="916"/>
    </location>
</feature>
<comment type="caution">
    <text evidence="7">The sequence shown here is derived from an EMBL/GenBank/DDBJ whole genome shotgun (WGS) entry which is preliminary data.</text>
</comment>
<feature type="transmembrane region" description="Helical" evidence="6">
    <location>
        <begin position="414"/>
        <end position="439"/>
    </location>
</feature>
<feature type="compositionally biased region" description="Polar residues" evidence="5">
    <location>
        <begin position="142"/>
        <end position="171"/>
    </location>
</feature>
<dbReference type="PANTHER" id="PTHR23507:SF1">
    <property type="entry name" value="FI18259P1-RELATED"/>
    <property type="match status" value="1"/>
</dbReference>
<evidence type="ECO:0000256" key="3">
    <source>
        <dbReference type="ARBA" id="ARBA00022989"/>
    </source>
</evidence>
<feature type="transmembrane region" description="Helical" evidence="6">
    <location>
        <begin position="629"/>
        <end position="652"/>
    </location>
</feature>
<evidence type="ECO:0008006" key="9">
    <source>
        <dbReference type="Google" id="ProtNLM"/>
    </source>
</evidence>
<evidence type="ECO:0000256" key="2">
    <source>
        <dbReference type="ARBA" id="ARBA00022692"/>
    </source>
</evidence>
<dbReference type="AlphaFoldDB" id="A0A409WAC9"/>
<feature type="transmembrane region" description="Helical" evidence="6">
    <location>
        <begin position="451"/>
        <end position="475"/>
    </location>
</feature>
<dbReference type="Pfam" id="PF07690">
    <property type="entry name" value="MFS_1"/>
    <property type="match status" value="1"/>
</dbReference>
<feature type="transmembrane region" description="Helical" evidence="6">
    <location>
        <begin position="382"/>
        <end position="402"/>
    </location>
</feature>
<keyword evidence="4 6" id="KW-0472">Membrane</keyword>
<sequence>MLNIPVPTKSQKHHNILPSSSSSTTAYSHLTLDLRLPPLDTVVGDSIIGSDLAAFSPTRIRHATPTPAQPHSTSLPQLPIPQPVKPSRRSRISSDIPVIPDPRKAFIRPSAPFRSPTSTTPKTKRNATLPVLSPSLNKKKSMQSSSETVVSYGTSGASGSGQRSLPVTTTPAPADESSPLLGDNLIQKKKPFYRARPLWLVPFAITASIVRGMTLAPRVEVYTQLSCAAMHRGAWNHTQTQELYPASSSPHDPLSRDSSTSWDSALALSWNSSILTTSTSSHSLPFYTSLDPLGPPLHASSHSFNSYGLSTAHLTFLDPVDDPNIDSDDPRRLPSARCLSDPTVQAGAARLQMMMTTTMGLLSALTTGWWGHFGERHGRTSVLAVSTLGLFLTDLTFILVSTPSSPLSHHGHKLLLLAPVIEGLLGGWSTLQSATSAYISDCTSSGSRAQVFSRFTGVFYLGFSLGPAIGGWIISNGLPLPWSSTLLKPQKTVTGVFWIAIFCSLVNFLLVVFVFPESLSKEKRARASNGLKRNKGKQRAQARSEEEETIGGVVEESLPTLQMPVANAGDEDEVVGGSISSSETLATQEPEAQLRKGVVAEFLSPLAVFLPVTVLDPYGLGRKRKDWSLTLLAGSLFGVMLATGVFQIKYLYAAHVYGWNAEQLSYYISAMGGSRAIFLLFLLPSLIGFFKPKPVAPGPPAPGLGSGKKAAPQVFDRLGQPIVSAPPVRPAPAPVPSSTGKKPKPTRAQLGIEIGFDLVLTRFSMIIDILSHTLVTMLPAPEFKMHMQQLGLTTGSGLGSEFQRSQALFVMASGMNSLGSGAVPAIQSLALCILQVRKMDERIAAGKGETDEQENDSGSVGPLFGALAVVQAVGQMILGPMVFGVVYSGTVARFPKAIFVLAAGILVCALAMVVLVRNPVRPSYPG</sequence>
<dbReference type="EMBL" id="NHTK01005672">
    <property type="protein sequence ID" value="PPQ75439.1"/>
    <property type="molecule type" value="Genomic_DNA"/>
</dbReference>
<dbReference type="PANTHER" id="PTHR23507">
    <property type="entry name" value="ZGC:174356"/>
    <property type="match status" value="1"/>
</dbReference>
<dbReference type="InParanoid" id="A0A409WAC9"/>
<evidence type="ECO:0000256" key="4">
    <source>
        <dbReference type="ARBA" id="ARBA00023136"/>
    </source>
</evidence>
<feature type="region of interest" description="Disordered" evidence="5">
    <location>
        <begin position="62"/>
        <end position="181"/>
    </location>
</feature>
<dbReference type="SUPFAM" id="SSF103473">
    <property type="entry name" value="MFS general substrate transporter"/>
    <property type="match status" value="1"/>
</dbReference>
<evidence type="ECO:0000256" key="6">
    <source>
        <dbReference type="SAM" id="Phobius"/>
    </source>
</evidence>
<keyword evidence="3 6" id="KW-1133">Transmembrane helix</keyword>
<evidence type="ECO:0000313" key="7">
    <source>
        <dbReference type="EMBL" id="PPQ75439.1"/>
    </source>
</evidence>